<evidence type="ECO:0000256" key="1">
    <source>
        <dbReference type="SAM" id="MobiDB-lite"/>
    </source>
</evidence>
<feature type="compositionally biased region" description="Gly residues" evidence="1">
    <location>
        <begin position="78"/>
        <end position="90"/>
    </location>
</feature>
<proteinExistence type="predicted"/>
<accession>A0A8B9NW10</accession>
<name>A0A8B9NW10_APTOW</name>
<dbReference type="Proteomes" id="UP000694424">
    <property type="component" value="Unplaced"/>
</dbReference>
<keyword evidence="3" id="KW-1185">Reference proteome</keyword>
<reference evidence="2" key="1">
    <citation type="submission" date="2025-08" db="UniProtKB">
        <authorList>
            <consortium name="Ensembl"/>
        </authorList>
    </citation>
    <scope>IDENTIFICATION</scope>
</reference>
<dbReference type="AlphaFoldDB" id="A0A8B9NW10"/>
<reference evidence="2" key="2">
    <citation type="submission" date="2025-09" db="UniProtKB">
        <authorList>
            <consortium name="Ensembl"/>
        </authorList>
    </citation>
    <scope>IDENTIFICATION</scope>
</reference>
<feature type="region of interest" description="Disordered" evidence="1">
    <location>
        <begin position="69"/>
        <end position="149"/>
    </location>
</feature>
<feature type="compositionally biased region" description="Low complexity" evidence="1">
    <location>
        <begin position="91"/>
        <end position="111"/>
    </location>
</feature>
<sequence length="149" mass="14698">MLAIPFISAVNRKRKKRREAECFGSSTDDDSEHRDPWAHRPCFPAVHPAPLGGVPLSACDGPWAGAGACAPPPPIPPGGLGSGGGLGGAAGATAPVRGRSRSRSAGPSAVPGAACGLAGQSPGPGRTGAAARARRETRPAGGGGKKKKP</sequence>
<feature type="region of interest" description="Disordered" evidence="1">
    <location>
        <begin position="12"/>
        <end position="40"/>
    </location>
</feature>
<evidence type="ECO:0000313" key="2">
    <source>
        <dbReference type="Ensembl" id="ENSAOWP00000000622.1"/>
    </source>
</evidence>
<protein>
    <submittedName>
        <fullName evidence="2">Uncharacterized protein</fullName>
    </submittedName>
</protein>
<evidence type="ECO:0000313" key="3">
    <source>
        <dbReference type="Proteomes" id="UP000694424"/>
    </source>
</evidence>
<organism evidence="2 3">
    <name type="scientific">Apteryx owenii</name>
    <name type="common">Little spotted kiwi</name>
    <dbReference type="NCBI Taxonomy" id="8824"/>
    <lineage>
        <taxon>Eukaryota</taxon>
        <taxon>Metazoa</taxon>
        <taxon>Chordata</taxon>
        <taxon>Craniata</taxon>
        <taxon>Vertebrata</taxon>
        <taxon>Euteleostomi</taxon>
        <taxon>Archelosauria</taxon>
        <taxon>Archosauria</taxon>
        <taxon>Dinosauria</taxon>
        <taxon>Saurischia</taxon>
        <taxon>Theropoda</taxon>
        <taxon>Coelurosauria</taxon>
        <taxon>Aves</taxon>
        <taxon>Palaeognathae</taxon>
        <taxon>Apterygiformes</taxon>
        <taxon>Apterygidae</taxon>
        <taxon>Apteryx</taxon>
    </lineage>
</organism>
<dbReference type="Ensembl" id="ENSAOWT00000000718.1">
    <property type="protein sequence ID" value="ENSAOWP00000000622.1"/>
    <property type="gene ID" value="ENSAOWG00000000487.1"/>
</dbReference>